<proteinExistence type="predicted"/>
<keyword evidence="4" id="KW-1185">Reference proteome</keyword>
<accession>A0A8T9Q649</accession>
<dbReference type="KEGG" id="hcu:MUN79_19890"/>
<dbReference type="AlphaFoldDB" id="A0A8T9Q649"/>
<organism evidence="3 4">
    <name type="scientific">Hymenobacter cellulosilyticus</name>
    <dbReference type="NCBI Taxonomy" id="2932248"/>
    <lineage>
        <taxon>Bacteria</taxon>
        <taxon>Pseudomonadati</taxon>
        <taxon>Bacteroidota</taxon>
        <taxon>Cytophagia</taxon>
        <taxon>Cytophagales</taxon>
        <taxon>Hymenobacteraceae</taxon>
        <taxon>Hymenobacter</taxon>
    </lineage>
</organism>
<protein>
    <submittedName>
        <fullName evidence="3">Alpha/beta hydrolase</fullName>
    </submittedName>
</protein>
<dbReference type="Pfam" id="PF07859">
    <property type="entry name" value="Abhydrolase_3"/>
    <property type="match status" value="1"/>
</dbReference>
<dbReference type="Proteomes" id="UP000831796">
    <property type="component" value="Chromosome"/>
</dbReference>
<dbReference type="EMBL" id="CP095046">
    <property type="protein sequence ID" value="UOQ70919.1"/>
    <property type="molecule type" value="Genomic_DNA"/>
</dbReference>
<name>A0A8T9Q649_9BACT</name>
<dbReference type="InterPro" id="IPR050300">
    <property type="entry name" value="GDXG_lipolytic_enzyme"/>
</dbReference>
<sequence>MLGYPLQDDRLCRYFAQHAQCLVVNVDYTLAPEHPFPAPVYQSYEVLKWVHEQATTLGYDADRLAIGGRSAGGSITAAVALLVKERQEFALALQVLDYPSLNLADRTEEKHVVPRKNQVLSVELASFFKHMYVPCPADRLHPLASPLLAPDLSGLAPALILTAEYDLLRDEGREYARKLQAQGVAVTHQEFAGTDHGFTLLGPKAAAQQAWELMATSLRQALHPSAA</sequence>
<dbReference type="Gene3D" id="3.40.50.1820">
    <property type="entry name" value="alpha/beta hydrolase"/>
    <property type="match status" value="1"/>
</dbReference>
<dbReference type="GO" id="GO:0016787">
    <property type="term" value="F:hydrolase activity"/>
    <property type="evidence" value="ECO:0007669"/>
    <property type="project" value="UniProtKB-KW"/>
</dbReference>
<dbReference type="InterPro" id="IPR013094">
    <property type="entry name" value="AB_hydrolase_3"/>
</dbReference>
<evidence type="ECO:0000313" key="4">
    <source>
        <dbReference type="Proteomes" id="UP000831796"/>
    </source>
</evidence>
<evidence type="ECO:0000256" key="1">
    <source>
        <dbReference type="ARBA" id="ARBA00022801"/>
    </source>
</evidence>
<keyword evidence="1 3" id="KW-0378">Hydrolase</keyword>
<reference evidence="3" key="1">
    <citation type="submission" date="2022-04" db="EMBL/GenBank/DDBJ databases">
        <title>Hymenobacter sp. isolated from the air.</title>
        <authorList>
            <person name="Won M."/>
            <person name="Lee C.-M."/>
            <person name="Woen H.-Y."/>
            <person name="Kwon S.-W."/>
        </authorList>
    </citation>
    <scope>NUCLEOTIDE SEQUENCE</scope>
    <source>
        <strain evidence="3">5116S-3</strain>
    </source>
</reference>
<evidence type="ECO:0000259" key="2">
    <source>
        <dbReference type="Pfam" id="PF07859"/>
    </source>
</evidence>
<feature type="domain" description="Alpha/beta hydrolase fold-3" evidence="2">
    <location>
        <begin position="5"/>
        <end position="199"/>
    </location>
</feature>
<gene>
    <name evidence="3" type="ORF">MUN79_19890</name>
</gene>
<dbReference type="SUPFAM" id="SSF53474">
    <property type="entry name" value="alpha/beta-Hydrolases"/>
    <property type="match status" value="1"/>
</dbReference>
<dbReference type="PANTHER" id="PTHR48081">
    <property type="entry name" value="AB HYDROLASE SUPERFAMILY PROTEIN C4A8.06C"/>
    <property type="match status" value="1"/>
</dbReference>
<dbReference type="PANTHER" id="PTHR48081:SF8">
    <property type="entry name" value="ALPHA_BETA HYDROLASE FOLD-3 DOMAIN-CONTAINING PROTEIN-RELATED"/>
    <property type="match status" value="1"/>
</dbReference>
<dbReference type="RefSeq" id="WP_244674332.1">
    <property type="nucleotide sequence ID" value="NZ_CP095046.1"/>
</dbReference>
<dbReference type="InterPro" id="IPR029058">
    <property type="entry name" value="AB_hydrolase_fold"/>
</dbReference>
<evidence type="ECO:0000313" key="3">
    <source>
        <dbReference type="EMBL" id="UOQ70919.1"/>
    </source>
</evidence>